<feature type="domain" description="Palmitoyltransferase DHHC" evidence="9">
    <location>
        <begin position="107"/>
        <end position="232"/>
    </location>
</feature>
<dbReference type="PANTHER" id="PTHR12246">
    <property type="entry name" value="PALMITOYLTRANSFERASE ZDHHC16"/>
    <property type="match status" value="1"/>
</dbReference>
<feature type="transmembrane region" description="Helical" evidence="7">
    <location>
        <begin position="193"/>
        <end position="213"/>
    </location>
</feature>
<evidence type="ECO:0000256" key="4">
    <source>
        <dbReference type="ARBA" id="ARBA00022989"/>
    </source>
</evidence>
<dbReference type="PROSITE" id="PS50216">
    <property type="entry name" value="DHHC"/>
    <property type="match status" value="1"/>
</dbReference>
<evidence type="ECO:0000256" key="3">
    <source>
        <dbReference type="ARBA" id="ARBA00022692"/>
    </source>
</evidence>
<evidence type="ECO:0000313" key="10">
    <source>
        <dbReference type="EMBL" id="CAK0833379.1"/>
    </source>
</evidence>
<protein>
    <recommendedName>
        <fullName evidence="7">Palmitoyltransferase</fullName>
        <ecNumber evidence="7">2.3.1.225</ecNumber>
    </recommendedName>
</protein>
<comment type="similarity">
    <text evidence="7">Belongs to the DHHC palmitoyltransferase family.</text>
</comment>
<evidence type="ECO:0000256" key="5">
    <source>
        <dbReference type="ARBA" id="ARBA00023136"/>
    </source>
</evidence>
<comment type="domain">
    <text evidence="7">The DHHC domain is required for palmitoyltransferase activity.</text>
</comment>
<gene>
    <name evidence="10" type="ORF">PCOR1329_LOCUS31099</name>
</gene>
<comment type="caution">
    <text evidence="10">The sequence shown here is derived from an EMBL/GenBank/DDBJ whole genome shotgun (WGS) entry which is preliminary data.</text>
</comment>
<evidence type="ECO:0000256" key="1">
    <source>
        <dbReference type="ARBA" id="ARBA00004141"/>
    </source>
</evidence>
<evidence type="ECO:0000256" key="2">
    <source>
        <dbReference type="ARBA" id="ARBA00022679"/>
    </source>
</evidence>
<comment type="subcellular location">
    <subcellularLocation>
        <location evidence="1">Membrane</location>
        <topology evidence="1">Multi-pass membrane protein</topology>
    </subcellularLocation>
</comment>
<dbReference type="Proteomes" id="UP001189429">
    <property type="component" value="Unassembled WGS sequence"/>
</dbReference>
<evidence type="ECO:0000256" key="7">
    <source>
        <dbReference type="RuleBase" id="RU079119"/>
    </source>
</evidence>
<accession>A0ABN9SNF0</accession>
<organism evidence="10 11">
    <name type="scientific">Prorocentrum cordatum</name>
    <dbReference type="NCBI Taxonomy" id="2364126"/>
    <lineage>
        <taxon>Eukaryota</taxon>
        <taxon>Sar</taxon>
        <taxon>Alveolata</taxon>
        <taxon>Dinophyceae</taxon>
        <taxon>Prorocentrales</taxon>
        <taxon>Prorocentraceae</taxon>
        <taxon>Prorocentrum</taxon>
    </lineage>
</organism>
<comment type="catalytic activity">
    <reaction evidence="7">
        <text>L-cysteinyl-[protein] + hexadecanoyl-CoA = S-hexadecanoyl-L-cysteinyl-[protein] + CoA</text>
        <dbReference type="Rhea" id="RHEA:36683"/>
        <dbReference type="Rhea" id="RHEA-COMP:10131"/>
        <dbReference type="Rhea" id="RHEA-COMP:11032"/>
        <dbReference type="ChEBI" id="CHEBI:29950"/>
        <dbReference type="ChEBI" id="CHEBI:57287"/>
        <dbReference type="ChEBI" id="CHEBI:57379"/>
        <dbReference type="ChEBI" id="CHEBI:74151"/>
        <dbReference type="EC" id="2.3.1.225"/>
    </reaction>
</comment>
<feature type="transmembrane region" description="Helical" evidence="7">
    <location>
        <begin position="12"/>
        <end position="32"/>
    </location>
</feature>
<sequence>MPAAFVPHRHGYAMVIACQVVYWSGWAQYNWIFLPRLREELEMVWAPGVSATTVVGVIFNVVFFLAVWSFMRTHCSDPGGITEEWRCFVRENHLKIHEPRFAWQPAQATWCSKCEDIRPERAHHCSSTNKCVLRFDHYCPWTANSIGALNHKFFVLVAFYTFLSNLIAATTMLPVAVHIVIEWLGGDPNPTAWPNAVVIILAAMLASALTWLYGDMCRDHLSKACHNITSVEVNYTNMRNPYDLGNNRLNLSEVFGDFGPDWFIPVLPQRPRSDGISFERRCEKKRVDERKQLVHDADTLLYFRASARRDSLRSGGATNTTCEGHRVTTFGLPEVETDYSKGGCSENPAGEGIEGIGAPFSRARRVCAVARRPQCAARVPRRVPRCPRCPGTRRARAAALGALAAMRRSGLPLLGPAAALVPLCLAGARAAAPGPPPPLGGPYCSQHGACASCVREPAWVHSCQWCAADQRCYYWGNPCGANRTVTNASLCPAPTPARTSFSTGEAYGMLLHSNAVYYDDPIAKGVLPPSFRLNKSMKYSIGGRLRVRRRGRRLRPRRCGLPGHPDLDAAVRRASPARPRERDVGTAARRAPQRVLRVGRGQSVGQPERRPDGHPENAPWV</sequence>
<keyword evidence="3 7" id="KW-0812">Transmembrane</keyword>
<evidence type="ECO:0000313" key="11">
    <source>
        <dbReference type="Proteomes" id="UP001189429"/>
    </source>
</evidence>
<keyword evidence="6 7" id="KW-0012">Acyltransferase</keyword>
<dbReference type="InterPro" id="IPR001594">
    <property type="entry name" value="Palmitoyltrfase_DHHC"/>
</dbReference>
<dbReference type="Pfam" id="PF01529">
    <property type="entry name" value="DHHC"/>
    <property type="match status" value="1"/>
</dbReference>
<keyword evidence="4 7" id="KW-1133">Transmembrane helix</keyword>
<keyword evidence="5 7" id="KW-0472">Membrane</keyword>
<feature type="region of interest" description="Disordered" evidence="8">
    <location>
        <begin position="556"/>
        <end position="621"/>
    </location>
</feature>
<keyword evidence="11" id="KW-1185">Reference proteome</keyword>
<reference evidence="10" key="1">
    <citation type="submission" date="2023-10" db="EMBL/GenBank/DDBJ databases">
        <authorList>
            <person name="Chen Y."/>
            <person name="Shah S."/>
            <person name="Dougan E. K."/>
            <person name="Thang M."/>
            <person name="Chan C."/>
        </authorList>
    </citation>
    <scope>NUCLEOTIDE SEQUENCE [LARGE SCALE GENOMIC DNA]</scope>
</reference>
<dbReference type="InterPro" id="IPR039859">
    <property type="entry name" value="PFA4/ZDH16/20/ERF2-like"/>
</dbReference>
<evidence type="ECO:0000259" key="9">
    <source>
        <dbReference type="Pfam" id="PF01529"/>
    </source>
</evidence>
<keyword evidence="2 7" id="KW-0808">Transferase</keyword>
<evidence type="ECO:0000256" key="6">
    <source>
        <dbReference type="ARBA" id="ARBA00023315"/>
    </source>
</evidence>
<proteinExistence type="inferred from homology"/>
<feature type="transmembrane region" description="Helical" evidence="7">
    <location>
        <begin position="44"/>
        <end position="68"/>
    </location>
</feature>
<name>A0ABN9SNF0_9DINO</name>
<evidence type="ECO:0000256" key="8">
    <source>
        <dbReference type="SAM" id="MobiDB-lite"/>
    </source>
</evidence>
<dbReference type="EMBL" id="CAUYUJ010012147">
    <property type="protein sequence ID" value="CAK0833379.1"/>
    <property type="molecule type" value="Genomic_DNA"/>
</dbReference>
<dbReference type="EC" id="2.3.1.225" evidence="7"/>
<feature type="transmembrane region" description="Helical" evidence="7">
    <location>
        <begin position="153"/>
        <end position="181"/>
    </location>
</feature>